<dbReference type="InterPro" id="IPR013976">
    <property type="entry name" value="HDOD"/>
</dbReference>
<dbReference type="Proteomes" id="UP000295135">
    <property type="component" value="Unassembled WGS sequence"/>
</dbReference>
<dbReference type="AlphaFoldDB" id="A0A4R3JV24"/>
<comment type="caution">
    <text evidence="2">The sequence shown here is derived from an EMBL/GenBank/DDBJ whole genome shotgun (WGS) entry which is preliminary data.</text>
</comment>
<evidence type="ECO:0000313" key="2">
    <source>
        <dbReference type="EMBL" id="TCS70443.1"/>
    </source>
</evidence>
<dbReference type="PANTHER" id="PTHR33525">
    <property type="match status" value="1"/>
</dbReference>
<dbReference type="SUPFAM" id="SSF109604">
    <property type="entry name" value="HD-domain/PDEase-like"/>
    <property type="match status" value="1"/>
</dbReference>
<sequence>MLRWLAGLFGNSPDKRKATQQPGETAGTASFLGRSPILNRKLAVIGYEFQARQAMDAGLLDKLIQEGETLFSGRRLTFVPLHPASLDLPQVARLPATGAVLRLSAPGQPVSPEQAETILMQAQQLRAQGYAFAVDATLAVGPLAALLPSARYLTLDVKGGDPVWLLEQQKRCAAAYPNAQLIARNIDSLEMLDACRKLGFHGFQGTYLTGQKDWAQPRVDGSRSVILELIGCLKQEDVDFKVLARIASQDVSLYYRLLRYANSAAFGLNKKYDSLEQAMVLLGRQGLHQWLTLMLFCSSQGGELDVALRETAFARARLVELLVQGKCSRAEGEQAFLVGLLSLVDALFQMPLEDVLQKLALPEPVLDALLHRSGKFGTYLSLAIACEKGYEGAVEELAKECGLSSDQVNAKHLAALNWALEFNDKLDELDREQP</sequence>
<dbReference type="PIRSF" id="PIRSF003180">
    <property type="entry name" value="DiGMPpdiest_YuxH"/>
    <property type="match status" value="1"/>
</dbReference>
<protein>
    <submittedName>
        <fullName evidence="2">EAL and modified HD-GYP domain-containing signal transduction protein</fullName>
    </submittedName>
</protein>
<name>A0A4R3JV24_9PROT</name>
<accession>A0A4R3JV24</accession>
<dbReference type="Gene3D" id="1.10.3210.10">
    <property type="entry name" value="Hypothetical protein af1432"/>
    <property type="match status" value="1"/>
</dbReference>
<proteinExistence type="predicted"/>
<dbReference type="RefSeq" id="WP_126463069.1">
    <property type="nucleotide sequence ID" value="NZ_AP018721.1"/>
</dbReference>
<keyword evidence="3" id="KW-1185">Reference proteome</keyword>
<dbReference type="OrthoDB" id="9804751at2"/>
<dbReference type="InterPro" id="IPR014408">
    <property type="entry name" value="dGMP_Pdiesterase_EAL/HD-GYP"/>
</dbReference>
<feature type="domain" description="HDOD" evidence="1">
    <location>
        <begin position="219"/>
        <end position="407"/>
    </location>
</feature>
<dbReference type="Pfam" id="PF08668">
    <property type="entry name" value="HDOD"/>
    <property type="match status" value="1"/>
</dbReference>
<organism evidence="2 3">
    <name type="scientific">Sulfuritortus calidifontis</name>
    <dbReference type="NCBI Taxonomy" id="1914471"/>
    <lineage>
        <taxon>Bacteria</taxon>
        <taxon>Pseudomonadati</taxon>
        <taxon>Pseudomonadota</taxon>
        <taxon>Betaproteobacteria</taxon>
        <taxon>Nitrosomonadales</taxon>
        <taxon>Thiobacillaceae</taxon>
        <taxon>Sulfuritortus</taxon>
    </lineage>
</organism>
<dbReference type="EMBL" id="SLZY01000016">
    <property type="protein sequence ID" value="TCS70443.1"/>
    <property type="molecule type" value="Genomic_DNA"/>
</dbReference>
<dbReference type="PANTHER" id="PTHR33525:SF4">
    <property type="entry name" value="CYCLIC DI-GMP PHOSPHODIESTERASE CDGJ"/>
    <property type="match status" value="1"/>
</dbReference>
<evidence type="ECO:0000313" key="3">
    <source>
        <dbReference type="Proteomes" id="UP000295135"/>
    </source>
</evidence>
<reference evidence="2 3" key="1">
    <citation type="submission" date="2019-03" db="EMBL/GenBank/DDBJ databases">
        <title>Genomic Encyclopedia of Type Strains, Phase IV (KMG-IV): sequencing the most valuable type-strain genomes for metagenomic binning, comparative biology and taxonomic classification.</title>
        <authorList>
            <person name="Goeker M."/>
        </authorList>
    </citation>
    <scope>NUCLEOTIDE SEQUENCE [LARGE SCALE GENOMIC DNA]</scope>
    <source>
        <strain evidence="2 3">DSM 103923</strain>
    </source>
</reference>
<dbReference type="InterPro" id="IPR052340">
    <property type="entry name" value="RNase_Y/CdgJ"/>
</dbReference>
<gene>
    <name evidence="2" type="ORF">EDC61_11642</name>
</gene>
<dbReference type="PROSITE" id="PS51833">
    <property type="entry name" value="HDOD"/>
    <property type="match status" value="1"/>
</dbReference>
<evidence type="ECO:0000259" key="1">
    <source>
        <dbReference type="PROSITE" id="PS51833"/>
    </source>
</evidence>